<dbReference type="HOGENOM" id="CLU_386763_0_0_11"/>
<dbReference type="KEGG" id="mva:Mvan_1077"/>
<sequence>MVARTALTSGGRVADALSYSTDTVVPTGQSLVLAFVASFRPALQGTPAPPTVSGNGLVWQQVQTVLGGALNNRRLSCFRAMGPAPTAGPVTFDFGDQIQDLCAWSIVEFTDVDNGGTSGAGAIAQSQVGTSPDSAVTLTLAPSADPTRNATAGAVMLELVNNVARQVTPGAGFTEIHEVMPRQNLGQGATLQTQAAVTGVATAEWSWAGTEDAAAIVVEIKAAPVTAPPPPQGDPREVLARRFEPVLFFHPDEAFFPSDAKRFVESAQLWTATAPFDNPDRWGGPPGTPFPRQPDVTAGQLRGLPTEGGTYLGDPGLLAAGPNDERFLALGGWKDKDEAHHTGVFPGKINVYADRAEIADRYATDLEPSRYWYHAELIDTARLTRLATRITTPNLSRIVARLDNPALLCYYLFFPAHEESVGDGACPNVEAKEVGGHAGDWQCVALLLEGDGTGAPQSFTPKFFGHTGLRPAPADPTGTPVFRPHAFDGDERTVMTVEAWRAGSPTAPIQPEVIAEHPRFYVALGSHSLYTTPGQHAVSPYPHSSPSQCGRFDAPPSLPGGDSSPTPVGAIVAKLVAGGLLGALGPALIAAWIELVTSAGGGFLPSEGPGDPPTPDQAPAAAGQGRTVKPADLTVADAGSDVQDWRSQEGLAVNGRTYGFLVDRATQVWWPSDDLQNGFRGRWGQRVMKDPIPRRCGPTFPEYWKMFLTALADGDASGVLTL</sequence>
<evidence type="ECO:0000256" key="1">
    <source>
        <dbReference type="SAM" id="MobiDB-lite"/>
    </source>
</evidence>
<dbReference type="Proteomes" id="UP000009159">
    <property type="component" value="Chromosome"/>
</dbReference>
<accession>A1T415</accession>
<dbReference type="RefSeq" id="WP_011778350.1">
    <property type="nucleotide sequence ID" value="NC_008726.1"/>
</dbReference>
<feature type="region of interest" description="Disordered" evidence="1">
    <location>
        <begin position="604"/>
        <end position="626"/>
    </location>
</feature>
<evidence type="ECO:0000313" key="3">
    <source>
        <dbReference type="Proteomes" id="UP000009159"/>
    </source>
</evidence>
<dbReference type="AlphaFoldDB" id="A1T415"/>
<reference evidence="2" key="1">
    <citation type="submission" date="2006-12" db="EMBL/GenBank/DDBJ databases">
        <title>Complete sequence of Mycobacterium vanbaalenii PYR-1.</title>
        <authorList>
            <consortium name="US DOE Joint Genome Institute"/>
            <person name="Copeland A."/>
            <person name="Lucas S."/>
            <person name="Lapidus A."/>
            <person name="Barry K."/>
            <person name="Detter J.C."/>
            <person name="Glavina del Rio T."/>
            <person name="Hammon N."/>
            <person name="Israni S."/>
            <person name="Dalin E."/>
            <person name="Tice H."/>
            <person name="Pitluck S."/>
            <person name="Singan V."/>
            <person name="Schmutz J."/>
            <person name="Larimer F."/>
            <person name="Land M."/>
            <person name="Hauser L."/>
            <person name="Kyrpides N."/>
            <person name="Anderson I.J."/>
            <person name="Miller C."/>
            <person name="Richardson P."/>
        </authorList>
    </citation>
    <scope>NUCLEOTIDE SEQUENCE [LARGE SCALE GENOMIC DNA]</scope>
    <source>
        <strain evidence="2">PYR-1</strain>
    </source>
</reference>
<name>A1T415_MYCVP</name>
<keyword evidence="3" id="KW-1185">Reference proteome</keyword>
<dbReference type="PANTHER" id="PTHR48174:SF5">
    <property type="entry name" value="VACUOLAR PROTEIN SORTING-ASSOCIATED PROTEIN 62"/>
    <property type="match status" value="1"/>
</dbReference>
<gene>
    <name evidence="2" type="ordered locus">Mvan_1077</name>
</gene>
<proteinExistence type="predicted"/>
<protein>
    <submittedName>
        <fullName evidence="2">Uncharacterized protein</fullName>
    </submittedName>
</protein>
<dbReference type="EMBL" id="CP000511">
    <property type="protein sequence ID" value="ABM11915.1"/>
    <property type="molecule type" value="Genomic_DNA"/>
</dbReference>
<dbReference type="PANTHER" id="PTHR48174">
    <property type="entry name" value="DUF946 FAMILY PROTEIN"/>
    <property type="match status" value="1"/>
</dbReference>
<dbReference type="STRING" id="350058.Mvan_1077"/>
<evidence type="ECO:0000313" key="2">
    <source>
        <dbReference type="EMBL" id="ABM11915.1"/>
    </source>
</evidence>
<organism evidence="2 3">
    <name type="scientific">Mycolicibacterium vanbaalenii (strain DSM 7251 / JCM 13017 / BCRC 16820 / KCTC 9966 / NRRL B-24157 / PYR-1)</name>
    <name type="common">Mycobacterium vanbaalenii</name>
    <dbReference type="NCBI Taxonomy" id="350058"/>
    <lineage>
        <taxon>Bacteria</taxon>
        <taxon>Bacillati</taxon>
        <taxon>Actinomycetota</taxon>
        <taxon>Actinomycetes</taxon>
        <taxon>Mycobacteriales</taxon>
        <taxon>Mycobacteriaceae</taxon>
        <taxon>Mycolicibacterium</taxon>
    </lineage>
</organism>